<dbReference type="Proteomes" id="UP000295703">
    <property type="component" value="Unassembled WGS sequence"/>
</dbReference>
<dbReference type="AlphaFoldDB" id="A0A4R8QU52"/>
<evidence type="ECO:0000313" key="3">
    <source>
        <dbReference type="Proteomes" id="UP000295703"/>
    </source>
</evidence>
<name>A0A4R8QU52_COLTR</name>
<evidence type="ECO:0000313" key="2">
    <source>
        <dbReference type="EMBL" id="TDZ41212.1"/>
    </source>
</evidence>
<evidence type="ECO:0000256" key="1">
    <source>
        <dbReference type="SAM" id="MobiDB-lite"/>
    </source>
</evidence>
<feature type="region of interest" description="Disordered" evidence="1">
    <location>
        <begin position="1"/>
        <end position="34"/>
    </location>
</feature>
<dbReference type="EMBL" id="RYZW01000144">
    <property type="protein sequence ID" value="TDZ41212.1"/>
    <property type="molecule type" value="Genomic_DNA"/>
</dbReference>
<proteinExistence type="predicted"/>
<comment type="caution">
    <text evidence="2">The sequence shown here is derived from an EMBL/GenBank/DDBJ whole genome shotgun (WGS) entry which is preliminary data.</text>
</comment>
<organism evidence="2 3">
    <name type="scientific">Colletotrichum trifolii</name>
    <dbReference type="NCBI Taxonomy" id="5466"/>
    <lineage>
        <taxon>Eukaryota</taxon>
        <taxon>Fungi</taxon>
        <taxon>Dikarya</taxon>
        <taxon>Ascomycota</taxon>
        <taxon>Pezizomycotina</taxon>
        <taxon>Sordariomycetes</taxon>
        <taxon>Hypocreomycetidae</taxon>
        <taxon>Glomerellales</taxon>
        <taxon>Glomerellaceae</taxon>
        <taxon>Colletotrichum</taxon>
        <taxon>Colletotrichum orbiculare species complex</taxon>
    </lineage>
</organism>
<keyword evidence="3" id="KW-1185">Reference proteome</keyword>
<protein>
    <submittedName>
        <fullName evidence="2">Uncharacterized protein</fullName>
    </submittedName>
</protein>
<accession>A0A4R8QU52</accession>
<gene>
    <name evidence="2" type="ORF">CTRI78_v009858</name>
</gene>
<sequence>MPTSQASVVINGSSASRRRTEQKTSSAGPPSQVDKFVAAEAELAQRLWENPQASDRAQAYHARAQVARCNADKPFGNS</sequence>
<reference evidence="2 3" key="1">
    <citation type="submission" date="2018-12" db="EMBL/GenBank/DDBJ databases">
        <title>Genome sequence and assembly of Colletotrichum trifolii.</title>
        <authorList>
            <person name="Gan P."/>
            <person name="Shirasu K."/>
        </authorList>
    </citation>
    <scope>NUCLEOTIDE SEQUENCE [LARGE SCALE GENOMIC DNA]</scope>
    <source>
        <strain evidence="2 3">543-2</strain>
    </source>
</reference>
<feature type="compositionally biased region" description="Polar residues" evidence="1">
    <location>
        <begin position="1"/>
        <end position="15"/>
    </location>
</feature>